<evidence type="ECO:0000313" key="5">
    <source>
        <dbReference type="EMBL" id="KDN20997.1"/>
    </source>
</evidence>
<keyword evidence="2" id="KW-0012">Acyltransferase</keyword>
<dbReference type="GO" id="GO:0016779">
    <property type="term" value="F:nucleotidyltransferase activity"/>
    <property type="evidence" value="ECO:0007669"/>
    <property type="project" value="UniProtKB-KW"/>
</dbReference>
<dbReference type="Proteomes" id="UP000027345">
    <property type="component" value="Unassembled WGS sequence"/>
</dbReference>
<dbReference type="eggNOG" id="COG1670">
    <property type="taxonomic scope" value="Bacteria"/>
</dbReference>
<comment type="caution">
    <text evidence="5">The sequence shown here is derived from an EMBL/GenBank/DDBJ whole genome shotgun (WGS) entry which is preliminary data.</text>
</comment>
<dbReference type="AlphaFoldDB" id="A0A066U546"/>
<reference evidence="5 6" key="1">
    <citation type="submission" date="2014-05" db="EMBL/GenBank/DDBJ databases">
        <title>Draft genome sequence of Amycolatopsis rifamycinica DSM 46095.</title>
        <authorList>
            <person name="Lal R."/>
            <person name="Saxena A."/>
            <person name="Kumari R."/>
            <person name="Mukherjee U."/>
            <person name="Singh P."/>
            <person name="Sangwan N."/>
            <person name="Mahato N.K."/>
        </authorList>
    </citation>
    <scope>NUCLEOTIDE SEQUENCE [LARGE SCALE GENOMIC DNA]</scope>
    <source>
        <strain evidence="5 6">DSM 46095</strain>
    </source>
</reference>
<dbReference type="GO" id="GO:0016747">
    <property type="term" value="F:acyltransferase activity, transferring groups other than amino-acyl groups"/>
    <property type="evidence" value="ECO:0007669"/>
    <property type="project" value="InterPro"/>
</dbReference>
<dbReference type="PANTHER" id="PTHR43792">
    <property type="entry name" value="GNAT FAMILY, PUTATIVE (AFU_ORTHOLOGUE AFUA_3G00765)-RELATED-RELATED"/>
    <property type="match status" value="1"/>
</dbReference>
<dbReference type="CDD" id="cd04301">
    <property type="entry name" value="NAT_SF"/>
    <property type="match status" value="1"/>
</dbReference>
<dbReference type="InterPro" id="IPR000182">
    <property type="entry name" value="GNAT_dom"/>
</dbReference>
<gene>
    <name evidence="5" type="ORF">DV20_17425</name>
</gene>
<evidence type="ECO:0000256" key="3">
    <source>
        <dbReference type="ARBA" id="ARBA00038502"/>
    </source>
</evidence>
<feature type="domain" description="N-acetyltransferase" evidence="4">
    <location>
        <begin position="10"/>
        <end position="173"/>
    </location>
</feature>
<dbReference type="OrthoDB" id="9814648at2"/>
<dbReference type="RefSeq" id="WP_043781386.1">
    <property type="nucleotide sequence ID" value="NZ_JMQI01000031.1"/>
</dbReference>
<dbReference type="InterPro" id="IPR016181">
    <property type="entry name" value="Acyl_CoA_acyltransferase"/>
</dbReference>
<sequence>MTGLITGSRVRLRPAAAPDAARFEEILSHPEVARWWADAEEPVAAQVSYLLDPDEGTTTYAIEYDDVGNTAVIGIELAFEEADPQYRHAGIDIAVHPDFQGHGLGSDAIRTLAEHLFTVRGHHRLVIDPAAGNEAAIRLYSSLGFRPVGTMRSYERGPDGSWHDGLLMDLLVDDLVPAAALAGS</sequence>
<dbReference type="STRING" id="287986.DV20_17425"/>
<evidence type="ECO:0000256" key="1">
    <source>
        <dbReference type="ARBA" id="ARBA00022679"/>
    </source>
</evidence>
<evidence type="ECO:0000259" key="4">
    <source>
        <dbReference type="PROSITE" id="PS51186"/>
    </source>
</evidence>
<keyword evidence="5" id="KW-0548">Nucleotidyltransferase</keyword>
<comment type="similarity">
    <text evidence="3">Belongs to the acetyltransferase family. RimJ subfamily.</text>
</comment>
<accession>A0A066U546</accession>
<dbReference type="Pfam" id="PF13302">
    <property type="entry name" value="Acetyltransf_3"/>
    <property type="match status" value="1"/>
</dbReference>
<dbReference type="SUPFAM" id="SSF55729">
    <property type="entry name" value="Acyl-CoA N-acyltransferases (Nat)"/>
    <property type="match status" value="1"/>
</dbReference>
<evidence type="ECO:0000313" key="6">
    <source>
        <dbReference type="Proteomes" id="UP000027345"/>
    </source>
</evidence>
<evidence type="ECO:0000256" key="2">
    <source>
        <dbReference type="ARBA" id="ARBA00023315"/>
    </source>
</evidence>
<keyword evidence="1 5" id="KW-0808">Transferase</keyword>
<protein>
    <submittedName>
        <fullName evidence="5">Aminoglycoside adenylyltransferase</fullName>
    </submittedName>
</protein>
<dbReference type="EMBL" id="JMQI01000031">
    <property type="protein sequence ID" value="KDN20997.1"/>
    <property type="molecule type" value="Genomic_DNA"/>
</dbReference>
<keyword evidence="6" id="KW-1185">Reference proteome</keyword>
<dbReference type="Gene3D" id="3.40.630.30">
    <property type="match status" value="1"/>
</dbReference>
<proteinExistence type="inferred from homology"/>
<dbReference type="PANTHER" id="PTHR43792:SF8">
    <property type="entry name" value="[RIBOSOMAL PROTEIN US5]-ALANINE N-ACETYLTRANSFERASE"/>
    <property type="match status" value="1"/>
</dbReference>
<name>A0A066U546_9PSEU</name>
<dbReference type="InterPro" id="IPR051531">
    <property type="entry name" value="N-acetyltransferase"/>
</dbReference>
<organism evidence="5 6">
    <name type="scientific">Amycolatopsis rifamycinica</name>
    <dbReference type="NCBI Taxonomy" id="287986"/>
    <lineage>
        <taxon>Bacteria</taxon>
        <taxon>Bacillati</taxon>
        <taxon>Actinomycetota</taxon>
        <taxon>Actinomycetes</taxon>
        <taxon>Pseudonocardiales</taxon>
        <taxon>Pseudonocardiaceae</taxon>
        <taxon>Amycolatopsis</taxon>
    </lineage>
</organism>
<dbReference type="PROSITE" id="PS51186">
    <property type="entry name" value="GNAT"/>
    <property type="match status" value="1"/>
</dbReference>